<evidence type="ECO:0000313" key="4">
    <source>
        <dbReference type="Proteomes" id="UP000269265"/>
    </source>
</evidence>
<dbReference type="OrthoDB" id="5694840at2"/>
<keyword evidence="4" id="KW-1185">Reference proteome</keyword>
<name>A0A3R8U1N0_9BURK</name>
<accession>A0A3R8U1N0</accession>
<dbReference type="InterPro" id="IPR004843">
    <property type="entry name" value="Calcineurin-like_PHP"/>
</dbReference>
<evidence type="ECO:0000313" key="3">
    <source>
        <dbReference type="EMBL" id="RRS02759.1"/>
    </source>
</evidence>
<gene>
    <name evidence="3" type="ORF">EIP75_18455</name>
</gene>
<dbReference type="InterPro" id="IPR029052">
    <property type="entry name" value="Metallo-depent_PP-like"/>
</dbReference>
<dbReference type="EMBL" id="RSED01000018">
    <property type="protein sequence ID" value="RRS02759.1"/>
    <property type="molecule type" value="Genomic_DNA"/>
</dbReference>
<dbReference type="PROSITE" id="PS51257">
    <property type="entry name" value="PROKAR_LIPOPROTEIN"/>
    <property type="match status" value="1"/>
</dbReference>
<organism evidence="3 4">
    <name type="scientific">Aquabacterium soli</name>
    <dbReference type="NCBI Taxonomy" id="2493092"/>
    <lineage>
        <taxon>Bacteria</taxon>
        <taxon>Pseudomonadati</taxon>
        <taxon>Pseudomonadota</taxon>
        <taxon>Betaproteobacteria</taxon>
        <taxon>Burkholderiales</taxon>
        <taxon>Aquabacterium</taxon>
    </lineage>
</organism>
<dbReference type="GO" id="GO:0016787">
    <property type="term" value="F:hydrolase activity"/>
    <property type="evidence" value="ECO:0007669"/>
    <property type="project" value="InterPro"/>
</dbReference>
<dbReference type="AlphaFoldDB" id="A0A3R8U1N0"/>
<dbReference type="Gene3D" id="3.60.21.10">
    <property type="match status" value="1"/>
</dbReference>
<dbReference type="RefSeq" id="WP_125244766.1">
    <property type="nucleotide sequence ID" value="NZ_RSED01000018.1"/>
</dbReference>
<proteinExistence type="predicted"/>
<feature type="domain" description="Calcineurin-like phosphoesterase" evidence="2">
    <location>
        <begin position="51"/>
        <end position="251"/>
    </location>
</feature>
<feature type="signal peptide" evidence="1">
    <location>
        <begin position="1"/>
        <end position="23"/>
    </location>
</feature>
<sequence>MSRSTRRFGVTCGLSLLAAVAMTACGGGGGGDNPAPLEPPTQVATPKTLKVGVLPDTQGGNELVAEHPMRALLDLYKEQGVKVVLVVGDLGENGTAAEHQQWRAVAEPYLKDMTFLPIMGNHDNKGKDQDWHDWIGTLIPVDAEHMAGARNKNYAVVRGNVLLLNISYGWMPFSYDFIERTIAKHRDKVDHVLLQTHNSFVGNKYGLLRERIVEGYTSEEGDVAFQAVYDKYRRLFAANDVIYISGHEHMYARSALRDDTYRQFTQIVSGSASYKGYENRYGEHEQVQNTLMLKARVESTGTLDVNASIFDISDDRIDFKAWYAEHSAMNNSSGAKELATPNWHLFDRFTRSATRCEKIVYPSSIPAGIQFNNAYDSSYRTSACASPSGGSARILDGENRTFNRHDTRTRTMAFEPGKTVATSNRDMLSMMYRFMFIENASWRPNLNNSQRARLVNEGTSDEEVEVRATTIDLKKQVVLAWEGKTSATLSDRLHVSGIAAQGGTYIDPYGTVKNIETDTGLPGSRGDSSEAGKAPVVLPTWASRSWTLDPVAPNDPYVLEFKLPAGTTAARATLARWNAATGTWEPLVASNCLSQQAYVASHLTTAPSDLSGACVGDVAVGFDAARSAFWARLRQDGQFAIVSR</sequence>
<protein>
    <submittedName>
        <fullName evidence="3">Metallophosphoesterase</fullName>
    </submittedName>
</protein>
<dbReference type="SUPFAM" id="SSF56300">
    <property type="entry name" value="Metallo-dependent phosphatases"/>
    <property type="match status" value="1"/>
</dbReference>
<reference evidence="3 4" key="1">
    <citation type="submission" date="2018-12" db="EMBL/GenBank/DDBJ databases">
        <title>The whole draft genome of Aquabacterium sp. SJQ9.</title>
        <authorList>
            <person name="Sun L."/>
            <person name="Gao X."/>
            <person name="Chen W."/>
            <person name="Huang K."/>
        </authorList>
    </citation>
    <scope>NUCLEOTIDE SEQUENCE [LARGE SCALE GENOMIC DNA]</scope>
    <source>
        <strain evidence="3 4">SJQ9</strain>
    </source>
</reference>
<evidence type="ECO:0000259" key="2">
    <source>
        <dbReference type="Pfam" id="PF00149"/>
    </source>
</evidence>
<dbReference type="Proteomes" id="UP000269265">
    <property type="component" value="Unassembled WGS sequence"/>
</dbReference>
<comment type="caution">
    <text evidence="3">The sequence shown here is derived from an EMBL/GenBank/DDBJ whole genome shotgun (WGS) entry which is preliminary data.</text>
</comment>
<feature type="chain" id="PRO_5018569747" evidence="1">
    <location>
        <begin position="24"/>
        <end position="644"/>
    </location>
</feature>
<dbReference type="Pfam" id="PF00149">
    <property type="entry name" value="Metallophos"/>
    <property type="match status" value="1"/>
</dbReference>
<evidence type="ECO:0000256" key="1">
    <source>
        <dbReference type="SAM" id="SignalP"/>
    </source>
</evidence>
<keyword evidence="1" id="KW-0732">Signal</keyword>